<dbReference type="EMBL" id="POSP01000003">
    <property type="protein sequence ID" value="PND38194.1"/>
    <property type="molecule type" value="Genomic_DNA"/>
</dbReference>
<comment type="caution">
    <text evidence="2">The sequence shown here is derived from an EMBL/GenBank/DDBJ whole genome shotgun (WGS) entry which is preliminary data.</text>
</comment>
<evidence type="ECO:0000313" key="3">
    <source>
        <dbReference type="Proteomes" id="UP000235916"/>
    </source>
</evidence>
<dbReference type="AlphaFoldDB" id="A0A2N8KXK2"/>
<evidence type="ECO:0000256" key="1">
    <source>
        <dbReference type="SAM" id="SignalP"/>
    </source>
</evidence>
<organism evidence="2 3">
    <name type="scientific">Kinneretia aquatilis</name>
    <dbReference type="NCBI Taxonomy" id="2070761"/>
    <lineage>
        <taxon>Bacteria</taxon>
        <taxon>Pseudomonadati</taxon>
        <taxon>Pseudomonadota</taxon>
        <taxon>Betaproteobacteria</taxon>
        <taxon>Burkholderiales</taxon>
        <taxon>Sphaerotilaceae</taxon>
        <taxon>Roseateles</taxon>
    </lineage>
</organism>
<dbReference type="OrthoDB" id="197869at2"/>
<gene>
    <name evidence="2" type="ORF">C1O66_12135</name>
</gene>
<proteinExistence type="predicted"/>
<keyword evidence="1" id="KW-0732">Signal</keyword>
<dbReference type="SUPFAM" id="SSF56935">
    <property type="entry name" value="Porins"/>
    <property type="match status" value="1"/>
</dbReference>
<reference evidence="2 3" key="1">
    <citation type="submission" date="2018-01" db="EMBL/GenBank/DDBJ databases">
        <title>Draft genome sequence of Paucibacter aquatile CR182 isolated from freshwater of the Nakdong River.</title>
        <authorList>
            <person name="Choi A."/>
            <person name="Chung E.J."/>
        </authorList>
    </citation>
    <scope>NUCLEOTIDE SEQUENCE [LARGE SCALE GENOMIC DNA]</scope>
    <source>
        <strain evidence="2 3">CR182</strain>
    </source>
</reference>
<feature type="signal peptide" evidence="1">
    <location>
        <begin position="1"/>
        <end position="36"/>
    </location>
</feature>
<feature type="chain" id="PRO_5014821765" description="Porin" evidence="1">
    <location>
        <begin position="37"/>
        <end position="470"/>
    </location>
</feature>
<accession>A0A2N8KXK2</accession>
<evidence type="ECO:0000313" key="2">
    <source>
        <dbReference type="EMBL" id="PND38194.1"/>
    </source>
</evidence>
<sequence length="470" mass="50327">MRTQGKKHAARQRRAAWLLAAAAGLTGLLAGANAHAQAAGESGEPGTAAAAGGGQGSALRFSGFATLGLAHNDNATAGVTTSFSQLRPVQKGWSANMDTALGLQLEWQPAQGTTLQVQGVARAGEDMKPRLRIAALRQQLGQGLSLNLGRLRSPLFFDSSIAEIGYANLTVRPAPAIYALTNSVASLDGADLHWRLNLGDASLLAQVFGGRYDYTHRFNNFAPAISADASLRGLLGFSLSANLQDLTLRVSHTRIDRYVLRSAQVDQLNNGLDQVNGALQQLAQNPLLPAPMLAALQAKSRGLAALRNPFDNRPDYTSIGLDGNWQHWRVLAELTWMNPHNDLVGRGRGYSLTLARSFGDFTPYLAVAQMKRSSAVLDTSALAATGLSPQLDGGLQQLQQGFNTAQQFANISSRSLSLGLRWDWRENLALKTQLDLMRTPSPGTPGPLAVPALPFNHKLQLFSVTLDLVF</sequence>
<dbReference type="Proteomes" id="UP000235916">
    <property type="component" value="Unassembled WGS sequence"/>
</dbReference>
<dbReference type="RefSeq" id="WP_102768114.1">
    <property type="nucleotide sequence ID" value="NZ_POSP01000003.1"/>
</dbReference>
<protein>
    <recommendedName>
        <fullName evidence="4">Porin</fullName>
    </recommendedName>
</protein>
<evidence type="ECO:0008006" key="4">
    <source>
        <dbReference type="Google" id="ProtNLM"/>
    </source>
</evidence>
<keyword evidence="3" id="KW-1185">Reference proteome</keyword>
<name>A0A2N8KXK2_9BURK</name>